<accession>A0A5M3W409</accession>
<feature type="compositionally biased region" description="Basic and acidic residues" evidence="3">
    <location>
        <begin position="125"/>
        <end position="147"/>
    </location>
</feature>
<feature type="region of interest" description="Disordered" evidence="3">
    <location>
        <begin position="1"/>
        <end position="22"/>
    </location>
</feature>
<evidence type="ECO:0000256" key="3">
    <source>
        <dbReference type="SAM" id="MobiDB-lite"/>
    </source>
</evidence>
<gene>
    <name evidence="5" type="ORF">Acor_48080</name>
</gene>
<dbReference type="AlphaFoldDB" id="A0A5M3W409"/>
<evidence type="ECO:0000259" key="4">
    <source>
        <dbReference type="PROSITE" id="PS50977"/>
    </source>
</evidence>
<dbReference type="Pfam" id="PF00440">
    <property type="entry name" value="TetR_N"/>
    <property type="match status" value="1"/>
</dbReference>
<dbReference type="Pfam" id="PF17926">
    <property type="entry name" value="TetR_C_21"/>
    <property type="match status" value="1"/>
</dbReference>
<dbReference type="InterPro" id="IPR041467">
    <property type="entry name" value="Sco4008_C"/>
</dbReference>
<dbReference type="SUPFAM" id="SSF46689">
    <property type="entry name" value="Homeodomain-like"/>
    <property type="match status" value="1"/>
</dbReference>
<evidence type="ECO:0000256" key="1">
    <source>
        <dbReference type="ARBA" id="ARBA00023125"/>
    </source>
</evidence>
<dbReference type="Proteomes" id="UP000334990">
    <property type="component" value="Unassembled WGS sequence"/>
</dbReference>
<dbReference type="RefSeq" id="WP_246239038.1">
    <property type="nucleotide sequence ID" value="NZ_BAAABN010000011.1"/>
</dbReference>
<reference evidence="5 6" key="1">
    <citation type="submission" date="2019-10" db="EMBL/GenBank/DDBJ databases">
        <title>Whole genome shotgun sequence of Acrocarpospora corrugata NBRC 13972.</title>
        <authorList>
            <person name="Ichikawa N."/>
            <person name="Kimura A."/>
            <person name="Kitahashi Y."/>
            <person name="Komaki H."/>
            <person name="Oguchi A."/>
        </authorList>
    </citation>
    <scope>NUCLEOTIDE SEQUENCE [LARGE SCALE GENOMIC DNA]</scope>
    <source>
        <strain evidence="5 6">NBRC 13972</strain>
    </source>
</reference>
<dbReference type="Gene3D" id="1.10.357.10">
    <property type="entry name" value="Tetracycline Repressor, domain 2"/>
    <property type="match status" value="1"/>
</dbReference>
<proteinExistence type="predicted"/>
<keyword evidence="1 2" id="KW-0238">DNA-binding</keyword>
<keyword evidence="6" id="KW-1185">Reference proteome</keyword>
<dbReference type="PANTHER" id="PTHR30328">
    <property type="entry name" value="TRANSCRIPTIONAL REPRESSOR"/>
    <property type="match status" value="1"/>
</dbReference>
<feature type="DNA-binding region" description="H-T-H motif" evidence="2">
    <location>
        <begin position="45"/>
        <end position="64"/>
    </location>
</feature>
<dbReference type="InterPro" id="IPR050109">
    <property type="entry name" value="HTH-type_TetR-like_transc_reg"/>
</dbReference>
<dbReference type="InterPro" id="IPR001647">
    <property type="entry name" value="HTH_TetR"/>
</dbReference>
<dbReference type="PROSITE" id="PS50977">
    <property type="entry name" value="HTH_TETR_2"/>
    <property type="match status" value="1"/>
</dbReference>
<name>A0A5M3W409_9ACTN</name>
<evidence type="ECO:0000256" key="2">
    <source>
        <dbReference type="PROSITE-ProRule" id="PRU00335"/>
    </source>
</evidence>
<dbReference type="EMBL" id="BLAD01000061">
    <property type="protein sequence ID" value="GES02742.1"/>
    <property type="molecule type" value="Genomic_DNA"/>
</dbReference>
<feature type="domain" description="HTH tetR-type" evidence="4">
    <location>
        <begin position="22"/>
        <end position="82"/>
    </location>
</feature>
<feature type="region of interest" description="Disordered" evidence="3">
    <location>
        <begin position="125"/>
        <end position="149"/>
    </location>
</feature>
<sequence length="215" mass="23950">MIEPGQSPRRHRGRTARDEAAEQTRQKILDAAMVEFGAKGYSGARTAGIAARAGVNQQLIAYYFGGKQGLLDELRRRWSTRQDAAVPAESTFAESLRAYLDLTLDHMDWARLVVWQALGDWSGGEESRETQRQRLEEGVRRTRDRQQAGELTDAVSPEFVVLLAHLVAFAPVAMPQIVQDLLGVAPDSPDYRQLCREQLTTLLTPAECPETQETG</sequence>
<organism evidence="5 6">
    <name type="scientific">Acrocarpospora corrugata</name>
    <dbReference type="NCBI Taxonomy" id="35763"/>
    <lineage>
        <taxon>Bacteria</taxon>
        <taxon>Bacillati</taxon>
        <taxon>Actinomycetota</taxon>
        <taxon>Actinomycetes</taxon>
        <taxon>Streptosporangiales</taxon>
        <taxon>Streptosporangiaceae</taxon>
        <taxon>Acrocarpospora</taxon>
    </lineage>
</organism>
<dbReference type="InterPro" id="IPR009057">
    <property type="entry name" value="Homeodomain-like_sf"/>
</dbReference>
<comment type="caution">
    <text evidence="5">The sequence shown here is derived from an EMBL/GenBank/DDBJ whole genome shotgun (WGS) entry which is preliminary data.</text>
</comment>
<dbReference type="PRINTS" id="PR00455">
    <property type="entry name" value="HTHTETR"/>
</dbReference>
<dbReference type="GO" id="GO:0006355">
    <property type="term" value="P:regulation of DNA-templated transcription"/>
    <property type="evidence" value="ECO:0007669"/>
    <property type="project" value="UniProtKB-ARBA"/>
</dbReference>
<dbReference type="InterPro" id="IPR036271">
    <property type="entry name" value="Tet_transcr_reg_TetR-rel_C_sf"/>
</dbReference>
<evidence type="ECO:0000313" key="6">
    <source>
        <dbReference type="Proteomes" id="UP000334990"/>
    </source>
</evidence>
<dbReference type="GO" id="GO:0003677">
    <property type="term" value="F:DNA binding"/>
    <property type="evidence" value="ECO:0007669"/>
    <property type="project" value="UniProtKB-UniRule"/>
</dbReference>
<protein>
    <recommendedName>
        <fullName evidence="4">HTH tetR-type domain-containing protein</fullName>
    </recommendedName>
</protein>
<evidence type="ECO:0000313" key="5">
    <source>
        <dbReference type="EMBL" id="GES02742.1"/>
    </source>
</evidence>
<dbReference type="SUPFAM" id="SSF48498">
    <property type="entry name" value="Tetracyclin repressor-like, C-terminal domain"/>
    <property type="match status" value="1"/>
</dbReference>
<dbReference type="PANTHER" id="PTHR30328:SF54">
    <property type="entry name" value="HTH-TYPE TRANSCRIPTIONAL REPRESSOR SCO4008"/>
    <property type="match status" value="1"/>
</dbReference>